<feature type="compositionally biased region" description="Basic and acidic residues" evidence="2">
    <location>
        <begin position="243"/>
        <end position="258"/>
    </location>
</feature>
<accession>A0A132B2F7</accession>
<dbReference type="RefSeq" id="XP_018060866.1">
    <property type="nucleotide sequence ID" value="XM_018207317.1"/>
</dbReference>
<feature type="compositionally biased region" description="Polar residues" evidence="2">
    <location>
        <begin position="52"/>
        <end position="61"/>
    </location>
</feature>
<evidence type="ECO:0000313" key="4">
    <source>
        <dbReference type="Proteomes" id="UP000070700"/>
    </source>
</evidence>
<name>A0A132B2F7_MOLSC</name>
<feature type="compositionally biased region" description="Polar residues" evidence="2">
    <location>
        <begin position="260"/>
        <end position="283"/>
    </location>
</feature>
<feature type="compositionally biased region" description="Polar residues" evidence="2">
    <location>
        <begin position="1"/>
        <end position="10"/>
    </location>
</feature>
<gene>
    <name evidence="3" type="ORF">LY89DRAFT_410501</name>
</gene>
<dbReference type="EMBL" id="KQ947446">
    <property type="protein sequence ID" value="KUJ06511.1"/>
    <property type="molecule type" value="Genomic_DNA"/>
</dbReference>
<feature type="coiled-coil region" evidence="1">
    <location>
        <begin position="127"/>
        <end position="224"/>
    </location>
</feature>
<proteinExistence type="predicted"/>
<sequence length="283" mass="31919">MRTALDTNNGFRPARRRTFSIAAVFDKKKEDSSSSGGLQEASKAASIIESSPVPTSPTENTAGEHGEMMHKQNAPDTPPASPQSSFSSGRSEQLAAQTRQQRHRPQTPMDFTFQSMGFGLGNSRASIDDVRTQLAAVRDELKSLQEKLEVQDLEIKGIRTRLDQMMERYEEAILDAEKTTKEKDNLKDQVQRLRSAWTAEREARKELEEEIESRLDKERQLQARIRRMSAQDSLSVLARARRPAGDGDQRPRVMERSRRGTVNGSSLRGSYPFNQSSPRELEL</sequence>
<evidence type="ECO:0000313" key="3">
    <source>
        <dbReference type="EMBL" id="KUJ06511.1"/>
    </source>
</evidence>
<feature type="compositionally biased region" description="Low complexity" evidence="2">
    <location>
        <begin position="33"/>
        <end position="51"/>
    </location>
</feature>
<evidence type="ECO:0000256" key="2">
    <source>
        <dbReference type="SAM" id="MobiDB-lite"/>
    </source>
</evidence>
<dbReference type="InParanoid" id="A0A132B2F7"/>
<dbReference type="KEGG" id="psco:LY89DRAFT_410501"/>
<keyword evidence="1" id="KW-0175">Coiled coil</keyword>
<dbReference type="Gene3D" id="1.10.287.1490">
    <property type="match status" value="1"/>
</dbReference>
<dbReference type="GeneID" id="28817043"/>
<evidence type="ECO:0000256" key="1">
    <source>
        <dbReference type="SAM" id="Coils"/>
    </source>
</evidence>
<dbReference type="AlphaFoldDB" id="A0A132B2F7"/>
<organism evidence="3 4">
    <name type="scientific">Mollisia scopiformis</name>
    <name type="common">Conifer needle endophyte fungus</name>
    <name type="synonym">Phialocephala scopiformis</name>
    <dbReference type="NCBI Taxonomy" id="149040"/>
    <lineage>
        <taxon>Eukaryota</taxon>
        <taxon>Fungi</taxon>
        <taxon>Dikarya</taxon>
        <taxon>Ascomycota</taxon>
        <taxon>Pezizomycotina</taxon>
        <taxon>Leotiomycetes</taxon>
        <taxon>Helotiales</taxon>
        <taxon>Mollisiaceae</taxon>
        <taxon>Mollisia</taxon>
    </lineage>
</organism>
<feature type="region of interest" description="Disordered" evidence="2">
    <location>
        <begin position="230"/>
        <end position="283"/>
    </location>
</feature>
<reference evidence="3 4" key="1">
    <citation type="submission" date="2015-10" db="EMBL/GenBank/DDBJ databases">
        <title>Full genome of DAOMC 229536 Phialocephala scopiformis, a fungal endophyte of spruce producing the potent anti-insectan compound rugulosin.</title>
        <authorList>
            <consortium name="DOE Joint Genome Institute"/>
            <person name="Walker A.K."/>
            <person name="Frasz S.L."/>
            <person name="Seifert K.A."/>
            <person name="Miller J.D."/>
            <person name="Mondo S.J."/>
            <person name="Labutti K."/>
            <person name="Lipzen A."/>
            <person name="Dockter R."/>
            <person name="Kennedy M."/>
            <person name="Grigoriev I.V."/>
            <person name="Spatafora J.W."/>
        </authorList>
    </citation>
    <scope>NUCLEOTIDE SEQUENCE [LARGE SCALE GENOMIC DNA]</scope>
    <source>
        <strain evidence="3 4">CBS 120377</strain>
    </source>
</reference>
<dbReference type="Proteomes" id="UP000070700">
    <property type="component" value="Unassembled WGS sequence"/>
</dbReference>
<keyword evidence="4" id="KW-1185">Reference proteome</keyword>
<protein>
    <submittedName>
        <fullName evidence="3">Uncharacterized protein</fullName>
    </submittedName>
</protein>
<dbReference type="OrthoDB" id="3562205at2759"/>
<feature type="compositionally biased region" description="Polar residues" evidence="2">
    <location>
        <begin position="82"/>
        <end position="96"/>
    </location>
</feature>
<feature type="region of interest" description="Disordered" evidence="2">
    <location>
        <begin position="1"/>
        <end position="108"/>
    </location>
</feature>